<dbReference type="PANTHER" id="PTHR34857:SF2">
    <property type="entry name" value="SLL0384 PROTEIN"/>
    <property type="match status" value="1"/>
</dbReference>
<proteinExistence type="predicted"/>
<feature type="transmembrane region" description="Helical" evidence="6">
    <location>
        <begin position="231"/>
        <end position="254"/>
    </location>
</feature>
<reference evidence="7 8" key="1">
    <citation type="submission" date="2021-03" db="EMBL/GenBank/DDBJ databases">
        <title>Sequencing the genomes of 1000 actinobacteria strains.</title>
        <authorList>
            <person name="Klenk H.-P."/>
        </authorList>
    </citation>
    <scope>NUCLEOTIDE SEQUENCE [LARGE SCALE GENOMIC DNA]</scope>
    <source>
        <strain evidence="7 8">DSM 24221</strain>
    </source>
</reference>
<comment type="subcellular location">
    <subcellularLocation>
        <location evidence="1">Membrane</location>
        <topology evidence="1">Multi-pass membrane protein</topology>
    </subcellularLocation>
</comment>
<evidence type="ECO:0000256" key="1">
    <source>
        <dbReference type="ARBA" id="ARBA00004141"/>
    </source>
</evidence>
<keyword evidence="4 6" id="KW-1133">Transmembrane helix</keyword>
<feature type="transmembrane region" description="Helical" evidence="6">
    <location>
        <begin position="21"/>
        <end position="46"/>
    </location>
</feature>
<feature type="transmembrane region" description="Helical" evidence="6">
    <location>
        <begin position="144"/>
        <end position="161"/>
    </location>
</feature>
<evidence type="ECO:0000313" key="7">
    <source>
        <dbReference type="EMBL" id="MBP2436665.1"/>
    </source>
</evidence>
<accession>A0ABS4ZI49</accession>
<dbReference type="Proteomes" id="UP001519362">
    <property type="component" value="Unassembled WGS sequence"/>
</dbReference>
<dbReference type="RefSeq" id="WP_206527862.1">
    <property type="nucleotide sequence ID" value="NZ_CP049253.1"/>
</dbReference>
<dbReference type="EMBL" id="JAGIOL010000001">
    <property type="protein sequence ID" value="MBP2436665.1"/>
    <property type="molecule type" value="Genomic_DNA"/>
</dbReference>
<feature type="transmembrane region" description="Helical" evidence="6">
    <location>
        <begin position="66"/>
        <end position="83"/>
    </location>
</feature>
<keyword evidence="2" id="KW-1003">Cell membrane</keyword>
<dbReference type="InterPro" id="IPR003339">
    <property type="entry name" value="ABC/ECF_trnsptr_transmembrane"/>
</dbReference>
<keyword evidence="8" id="KW-1185">Reference proteome</keyword>
<evidence type="ECO:0000256" key="3">
    <source>
        <dbReference type="ARBA" id="ARBA00022692"/>
    </source>
</evidence>
<comment type="caution">
    <text evidence="7">The sequence shown here is derived from an EMBL/GenBank/DDBJ whole genome shotgun (WGS) entry which is preliminary data.</text>
</comment>
<evidence type="ECO:0000256" key="2">
    <source>
        <dbReference type="ARBA" id="ARBA00022475"/>
    </source>
</evidence>
<dbReference type="Pfam" id="PF02361">
    <property type="entry name" value="CbiQ"/>
    <property type="match status" value="1"/>
</dbReference>
<dbReference type="CDD" id="cd16914">
    <property type="entry name" value="EcfT"/>
    <property type="match status" value="1"/>
</dbReference>
<dbReference type="PANTHER" id="PTHR34857">
    <property type="entry name" value="SLL0384 PROTEIN"/>
    <property type="match status" value="1"/>
</dbReference>
<protein>
    <submittedName>
        <fullName evidence="7">Energy-coupling factor transport system permease protein</fullName>
    </submittedName>
</protein>
<dbReference type="InterPro" id="IPR051611">
    <property type="entry name" value="ECF_transporter_component"/>
</dbReference>
<gene>
    <name evidence="7" type="ORF">JOF34_001251</name>
</gene>
<keyword evidence="5 6" id="KW-0472">Membrane</keyword>
<evidence type="ECO:0000256" key="6">
    <source>
        <dbReference type="SAM" id="Phobius"/>
    </source>
</evidence>
<evidence type="ECO:0000313" key="8">
    <source>
        <dbReference type="Proteomes" id="UP001519362"/>
    </source>
</evidence>
<feature type="transmembrane region" description="Helical" evidence="6">
    <location>
        <begin position="103"/>
        <end position="124"/>
    </location>
</feature>
<organism evidence="7 8">
    <name type="scientific">Microbacterium amylolyticum</name>
    <dbReference type="NCBI Taxonomy" id="936337"/>
    <lineage>
        <taxon>Bacteria</taxon>
        <taxon>Bacillati</taxon>
        <taxon>Actinomycetota</taxon>
        <taxon>Actinomycetes</taxon>
        <taxon>Micrococcales</taxon>
        <taxon>Microbacteriaceae</taxon>
        <taxon>Microbacterium</taxon>
    </lineage>
</organism>
<keyword evidence="3 6" id="KW-0812">Transmembrane</keyword>
<sequence>MIPSIVEARGPLARINPVAKLAAAFLIAFPLIVSVDWVSGVTALLLEIPLFMLSGIGWRRFWLRTLPVWIAAPLTGVTIALYGQESGRVYADFLLITISDGSLELAAATFFRVLAIALPGVVLFADVDPTDLADGLSQRAKLPARFVLGALGGLRLVGLLISDWRELETARRARGVADQGRIRRLIGMGFALVVLAIRRGSHLATAMESRAFGADTARSWARESRWGGGEWLLMAAGVVISATAITVSVQTGWYNPIFGR</sequence>
<evidence type="ECO:0000256" key="5">
    <source>
        <dbReference type="ARBA" id="ARBA00023136"/>
    </source>
</evidence>
<evidence type="ECO:0000256" key="4">
    <source>
        <dbReference type="ARBA" id="ARBA00022989"/>
    </source>
</evidence>
<name>A0ABS4ZI49_9MICO</name>